<proteinExistence type="inferred from homology"/>
<accession>A0ABY7SXQ4</accession>
<dbReference type="InterPro" id="IPR012341">
    <property type="entry name" value="6hp_glycosidase-like_sf"/>
</dbReference>
<sequence length="419" mass="46334">MTEKPGNPDACGHWLEDPAHRAFLVRDAHRALDFFDASPRAAGGFHTLDNAGRPLPSALQELHTTTRLVHSYALAQIAGRDDRAGIVDRGMDYLWHAHRDRRFGGYVWSLDGEGVADGTKLAYGHVFVLLAAASAKLAGHPDADRLLADISEVLDRRFWDDSAGLFRDEFTRDWQPFSTYRGMNANMHGAEALLAAHEATGEGEYLSRARRILDFFIAGQAALHGWRIPEHYDADWRPDHGYCGNPMFRPAGTTPGHSFEMARLHLQCWDQSQRPGAEAPAQARALVETALADAWDCDRGGLAYTLHLDGSVDIGTRFWWPVTEAIGALAALIKLDGQAADEAWYRRMWQFADRCLIDHEAGGWFPEAGAEDRHASGQFTGKPDIYHALQADLFPLVRGLSRPARALADLSPLADPQPG</sequence>
<protein>
    <submittedName>
        <fullName evidence="3">AGE family epimerase/isomerase</fullName>
    </submittedName>
</protein>
<gene>
    <name evidence="3" type="ORF">JHW45_05530</name>
</gene>
<evidence type="ECO:0000256" key="2">
    <source>
        <dbReference type="ARBA" id="ARBA00023235"/>
    </source>
</evidence>
<keyword evidence="4" id="KW-1185">Reference proteome</keyword>
<dbReference type="InterPro" id="IPR010819">
    <property type="entry name" value="AGE/CE"/>
</dbReference>
<organism evidence="3 4">
    <name type="scientific">Paracoccus stylophorae</name>
    <dbReference type="NCBI Taxonomy" id="659350"/>
    <lineage>
        <taxon>Bacteria</taxon>
        <taxon>Pseudomonadati</taxon>
        <taxon>Pseudomonadota</taxon>
        <taxon>Alphaproteobacteria</taxon>
        <taxon>Rhodobacterales</taxon>
        <taxon>Paracoccaceae</taxon>
        <taxon>Paracoccus</taxon>
    </lineage>
</organism>
<name>A0ABY7SXQ4_9RHOB</name>
<dbReference type="SUPFAM" id="SSF48208">
    <property type="entry name" value="Six-hairpin glycosidases"/>
    <property type="match status" value="1"/>
</dbReference>
<evidence type="ECO:0000313" key="4">
    <source>
        <dbReference type="Proteomes" id="UP001218412"/>
    </source>
</evidence>
<dbReference type="Pfam" id="PF07221">
    <property type="entry name" value="GlcNAc_2-epim"/>
    <property type="match status" value="1"/>
</dbReference>
<dbReference type="InterPro" id="IPR008928">
    <property type="entry name" value="6-hairpin_glycosidase_sf"/>
</dbReference>
<comment type="similarity">
    <text evidence="1">Belongs to the N-acylglucosamine 2-epimerase family.</text>
</comment>
<dbReference type="PANTHER" id="PTHR15108">
    <property type="entry name" value="N-ACYLGLUCOSAMINE-2-EPIMERASE"/>
    <property type="match status" value="1"/>
</dbReference>
<keyword evidence="2" id="KW-0413">Isomerase</keyword>
<evidence type="ECO:0000256" key="1">
    <source>
        <dbReference type="ARBA" id="ARBA00008558"/>
    </source>
</evidence>
<evidence type="ECO:0000313" key="3">
    <source>
        <dbReference type="EMBL" id="WCR11825.1"/>
    </source>
</evidence>
<reference evidence="3 4" key="1">
    <citation type="submission" date="2021-01" db="EMBL/GenBank/DDBJ databases">
        <title>Biogeographic distribution of Paracoccus.</title>
        <authorList>
            <person name="Hollensteiner J."/>
            <person name="Leineberger J."/>
            <person name="Brinkhoff T."/>
            <person name="Daniel R."/>
        </authorList>
    </citation>
    <scope>NUCLEOTIDE SEQUENCE [LARGE SCALE GENOMIC DNA]</scope>
    <source>
        <strain evidence="3 4">LMG25392</strain>
    </source>
</reference>
<dbReference type="EMBL" id="CP067134">
    <property type="protein sequence ID" value="WCR11825.1"/>
    <property type="molecule type" value="Genomic_DNA"/>
</dbReference>
<dbReference type="Gene3D" id="1.50.10.10">
    <property type="match status" value="1"/>
</dbReference>
<dbReference type="Proteomes" id="UP001218412">
    <property type="component" value="Chromosome"/>
</dbReference>
<dbReference type="RefSeq" id="WP_272859943.1">
    <property type="nucleotide sequence ID" value="NZ_CP067134.1"/>
</dbReference>